<feature type="binding site" evidence="20">
    <location>
        <position position="383"/>
    </location>
    <ligand>
        <name>meso-2,6-diaminopimelate</name>
        <dbReference type="ChEBI" id="CHEBI:57791"/>
    </ligand>
</feature>
<evidence type="ECO:0000259" key="23">
    <source>
        <dbReference type="Pfam" id="PF02875"/>
    </source>
</evidence>
<comment type="cofactor">
    <cofactor evidence="20">
        <name>Mg(2+)</name>
        <dbReference type="ChEBI" id="CHEBI:18420"/>
    </cofactor>
</comment>
<dbReference type="Gene3D" id="3.40.1390.10">
    <property type="entry name" value="MurE/MurF, N-terminal domain"/>
    <property type="match status" value="1"/>
</dbReference>
<feature type="binding site" evidence="20">
    <location>
        <position position="457"/>
    </location>
    <ligand>
        <name>meso-2,6-diaminopimelate</name>
        <dbReference type="ChEBI" id="CHEBI:57791"/>
    </ligand>
</feature>
<evidence type="ECO:0000256" key="7">
    <source>
        <dbReference type="ARBA" id="ARBA00022840"/>
    </source>
</evidence>
<keyword evidence="8 20" id="KW-0460">Magnesium</keyword>
<evidence type="ECO:0000256" key="13">
    <source>
        <dbReference type="ARBA" id="ARBA00050251"/>
    </source>
</evidence>
<keyword evidence="11 20" id="KW-0131">Cell cycle</keyword>
<evidence type="ECO:0000256" key="20">
    <source>
        <dbReference type="HAMAP-Rule" id="MF_00208"/>
    </source>
</evidence>
<keyword evidence="4 20" id="KW-0436">Ligase</keyword>
<dbReference type="Gene3D" id="3.90.190.20">
    <property type="entry name" value="Mur ligase, C-terminal domain"/>
    <property type="match status" value="1"/>
</dbReference>
<dbReference type="FunFam" id="3.90.190.20:FF:000006">
    <property type="entry name" value="UDP-N-acetylmuramoyl-L-alanyl-D-glutamate--2,6-diaminopimelate ligase"/>
    <property type="match status" value="1"/>
</dbReference>
<keyword evidence="7 20" id="KW-0067">ATP-binding</keyword>
<sequence length="487" mass="53835">MKLQDILANLHDFTEKGNANPFITSLEMDSREVEKGCLFFCVKGSTFDGHVFASEAESKGAVAIIAEKDVEVSIPVIKVKDTRRAMAVLADAFYQQPTHKLQLIGVTGTNGKTSISHIVEEIFKEAGEKTGLIGTMYTKIGEKTIEMKNTTPESVTLQKFFHQMVSDKVTRAVMEVSSHALDIGRVHGCDFDIAVFSNLTQDHLDYHRTIDEYRRVKGLLFASLGNRFDKDNPKYAVLNNDDPASEEYTRSTSATIVTYGIQQKADIMAANIRMTASGTEFDLKTPFGSYEVKINLIGQFSVYNVLAAVTTCIVSGIPISTIIRAIKKVKGVPGRFEIVNQGQNFTVIVDYAHTPDSLENVLKTVKQFAKGKINVIIGCGGDRDRSKRPIMAKIATEFADVPIFTSDNPRSEDPLEILKEMEAGVEGKFYITIPDREKAIIYAISNASENDIIIIAGKGHETYQIIGNKTHSFDDRLVAARAIKELN</sequence>
<evidence type="ECO:0000256" key="21">
    <source>
        <dbReference type="RuleBase" id="RU004135"/>
    </source>
</evidence>
<protein>
    <recommendedName>
        <fullName evidence="16 20">UDP-N-acetylmuramoyl-L-alanyl-D-glutamate--2,6-diaminopimelate ligase</fullName>
        <ecNumber evidence="15 20">6.3.2.13</ecNumber>
    </recommendedName>
    <alternativeName>
        <fullName evidence="17 20">Meso-A2pm-adding enzyme</fullName>
    </alternativeName>
    <alternativeName>
        <fullName evidence="18 20">Meso-diaminopimelate-adding enzyme</fullName>
    </alternativeName>
    <alternativeName>
        <fullName evidence="19 20">UDP-MurNAc-L-Ala-D-Glu:meso-diaminopimelate ligase</fullName>
    </alternativeName>
    <alternativeName>
        <fullName evidence="20">UDP-MurNAc-tripeptide synthetase</fullName>
    </alternativeName>
    <alternativeName>
        <fullName evidence="20">UDP-N-acetylmuramyl-tripeptide synthetase</fullName>
    </alternativeName>
</protein>
<evidence type="ECO:0000256" key="8">
    <source>
        <dbReference type="ARBA" id="ARBA00022842"/>
    </source>
</evidence>
<evidence type="ECO:0000256" key="11">
    <source>
        <dbReference type="ARBA" id="ARBA00023306"/>
    </source>
</evidence>
<feature type="binding site" evidence="20">
    <location>
        <position position="149"/>
    </location>
    <ligand>
        <name>UDP-N-acetyl-alpha-D-muramoyl-L-alanyl-D-glutamate</name>
        <dbReference type="ChEBI" id="CHEBI:83900"/>
    </ligand>
</feature>
<dbReference type="InterPro" id="IPR000713">
    <property type="entry name" value="Mur_ligase_N"/>
</dbReference>
<dbReference type="GO" id="GO:0000287">
    <property type="term" value="F:magnesium ion binding"/>
    <property type="evidence" value="ECO:0007669"/>
    <property type="project" value="UniProtKB-UniRule"/>
</dbReference>
<keyword evidence="9 20" id="KW-0133">Cell shape</keyword>
<dbReference type="InterPro" id="IPR035911">
    <property type="entry name" value="MurE/MurF_N"/>
</dbReference>
<evidence type="ECO:0000256" key="12">
    <source>
        <dbReference type="ARBA" id="ARBA00023316"/>
    </source>
</evidence>
<feature type="binding site" evidence="20">
    <location>
        <begin position="150"/>
        <end position="151"/>
    </location>
    <ligand>
        <name>UDP-N-acetyl-alpha-D-muramoyl-L-alanyl-D-glutamate</name>
        <dbReference type="ChEBI" id="CHEBI:83900"/>
    </ligand>
</feature>
<feature type="binding site" evidence="20">
    <location>
        <begin position="108"/>
        <end position="114"/>
    </location>
    <ligand>
        <name>ATP</name>
        <dbReference type="ChEBI" id="CHEBI:30616"/>
    </ligand>
</feature>
<evidence type="ECO:0000256" key="5">
    <source>
        <dbReference type="ARBA" id="ARBA00022618"/>
    </source>
</evidence>
<evidence type="ECO:0000256" key="14">
    <source>
        <dbReference type="ARBA" id="ARBA00056782"/>
    </source>
</evidence>
<dbReference type="EC" id="6.3.2.13" evidence="15 20"/>
<dbReference type="UniPathway" id="UPA00219"/>
<keyword evidence="6 20" id="KW-0547">Nucleotide-binding</keyword>
<evidence type="ECO:0000259" key="22">
    <source>
        <dbReference type="Pfam" id="PF01225"/>
    </source>
</evidence>
<feature type="binding site" evidence="20">
    <location>
        <position position="185"/>
    </location>
    <ligand>
        <name>UDP-N-acetyl-alpha-D-muramoyl-L-alanyl-D-glutamate</name>
        <dbReference type="ChEBI" id="CHEBI:83900"/>
    </ligand>
</feature>
<evidence type="ECO:0000313" key="26">
    <source>
        <dbReference type="Proteomes" id="UP000306477"/>
    </source>
</evidence>
<dbReference type="STRING" id="1033734.GCA_000285535_00789"/>
<feature type="domain" description="Mur ligase C-terminal" evidence="23">
    <location>
        <begin position="334"/>
        <end position="459"/>
    </location>
</feature>
<reference evidence="25 26" key="1">
    <citation type="journal article" date="2019" name="Indoor Air">
        <title>Impacts of indoor surface finishes on bacterial viability.</title>
        <authorList>
            <person name="Hu J."/>
            <person name="Maamar S.B."/>
            <person name="Glawe A.J."/>
            <person name="Gottel N."/>
            <person name="Gilbert J.A."/>
            <person name="Hartmann E.M."/>
        </authorList>
    </citation>
    <scope>NUCLEOTIDE SEQUENCE [LARGE SCALE GENOMIC DNA]</scope>
    <source>
        <strain evidence="25 26">AF060A6</strain>
    </source>
</reference>
<dbReference type="AlphaFoldDB" id="A0A4S3PXD7"/>
<comment type="similarity">
    <text evidence="2 20">Belongs to the MurCDEF family. MurE subfamily.</text>
</comment>
<dbReference type="InterPro" id="IPR036565">
    <property type="entry name" value="Mur-like_cat_sf"/>
</dbReference>
<dbReference type="InterPro" id="IPR036615">
    <property type="entry name" value="Mur_ligase_C_dom_sf"/>
</dbReference>
<dbReference type="PANTHER" id="PTHR23135:SF4">
    <property type="entry name" value="UDP-N-ACETYLMURAMOYL-L-ALANYL-D-GLUTAMATE--2,6-DIAMINOPIMELATE LIGASE MURE HOMOLOG, CHLOROPLASTIC"/>
    <property type="match status" value="1"/>
</dbReference>
<dbReference type="SUPFAM" id="SSF53623">
    <property type="entry name" value="MurD-like peptide ligases, catalytic domain"/>
    <property type="match status" value="1"/>
</dbReference>
<name>A0A4S3PXD7_9BACI</name>
<dbReference type="InterPro" id="IPR004101">
    <property type="entry name" value="Mur_ligase_C"/>
</dbReference>
<evidence type="ECO:0000256" key="6">
    <source>
        <dbReference type="ARBA" id="ARBA00022741"/>
    </source>
</evidence>
<dbReference type="GO" id="GO:0071555">
    <property type="term" value="P:cell wall organization"/>
    <property type="evidence" value="ECO:0007669"/>
    <property type="project" value="UniProtKB-KW"/>
</dbReference>
<dbReference type="Pfam" id="PF01225">
    <property type="entry name" value="Mur_ligase"/>
    <property type="match status" value="1"/>
</dbReference>
<dbReference type="OrthoDB" id="9800958at2"/>
<organism evidence="25 26">
    <name type="scientific">Bacillus timonensis</name>
    <dbReference type="NCBI Taxonomy" id="1033734"/>
    <lineage>
        <taxon>Bacteria</taxon>
        <taxon>Bacillati</taxon>
        <taxon>Bacillota</taxon>
        <taxon>Bacilli</taxon>
        <taxon>Bacillales</taxon>
        <taxon>Bacillaceae</taxon>
        <taxon>Bacillus</taxon>
    </lineage>
</organism>
<feature type="modified residue" description="N6-carboxylysine" evidence="20">
    <location>
        <position position="217"/>
    </location>
</feature>
<dbReference type="NCBIfam" id="NF001126">
    <property type="entry name" value="PRK00139.1-4"/>
    <property type="match status" value="1"/>
</dbReference>
<dbReference type="GO" id="GO:0009252">
    <property type="term" value="P:peptidoglycan biosynthetic process"/>
    <property type="evidence" value="ECO:0007669"/>
    <property type="project" value="UniProtKB-UniRule"/>
</dbReference>
<evidence type="ECO:0000256" key="10">
    <source>
        <dbReference type="ARBA" id="ARBA00022984"/>
    </source>
</evidence>
<dbReference type="GO" id="GO:0008360">
    <property type="term" value="P:regulation of cell shape"/>
    <property type="evidence" value="ECO:0007669"/>
    <property type="project" value="UniProtKB-KW"/>
</dbReference>
<feature type="binding site" evidence="20">
    <location>
        <position position="461"/>
    </location>
    <ligand>
        <name>meso-2,6-diaminopimelate</name>
        <dbReference type="ChEBI" id="CHEBI:57791"/>
    </ligand>
</feature>
<dbReference type="InterPro" id="IPR005761">
    <property type="entry name" value="UDP-N-AcMur-Glu-dNH2Pim_ligase"/>
</dbReference>
<dbReference type="Proteomes" id="UP000306477">
    <property type="component" value="Unassembled WGS sequence"/>
</dbReference>
<keyword evidence="26" id="KW-1185">Reference proteome</keyword>
<comment type="caution">
    <text evidence="25">The sequence shown here is derived from an EMBL/GenBank/DDBJ whole genome shotgun (WGS) entry which is preliminary data.</text>
</comment>
<keyword evidence="10 20" id="KW-0573">Peptidoglycan synthesis</keyword>
<comment type="subcellular location">
    <subcellularLocation>
        <location evidence="20 21">Cytoplasm</location>
    </subcellularLocation>
</comment>
<dbReference type="SUPFAM" id="SSF53244">
    <property type="entry name" value="MurD-like peptide ligases, peptide-binding domain"/>
    <property type="match status" value="1"/>
</dbReference>
<dbReference type="Pfam" id="PF08245">
    <property type="entry name" value="Mur_ligase_M"/>
    <property type="match status" value="1"/>
</dbReference>
<feature type="domain" description="Mur ligase N-terminal catalytic" evidence="22">
    <location>
        <begin position="23"/>
        <end position="94"/>
    </location>
</feature>
<feature type="binding site" evidence="20">
    <location>
        <begin position="407"/>
        <end position="410"/>
    </location>
    <ligand>
        <name>meso-2,6-diaminopimelate</name>
        <dbReference type="ChEBI" id="CHEBI:57791"/>
    </ligand>
</feature>
<dbReference type="FunFam" id="3.40.1390.10:FF:000005">
    <property type="entry name" value="UDP-N-acetylmuramoyl-L-alanyl-D-glutamate--2,6-diaminopimelate ligase"/>
    <property type="match status" value="1"/>
</dbReference>
<comment type="function">
    <text evidence="14 20">Catalyzes the addition of meso-diaminopimelic acid to the nucleotide precursor UDP-N-acetylmuramoyl-L-alanyl-D-glutamate (UMAG) in the biosynthesis of bacterial cell-wall peptidoglycan.</text>
</comment>
<comment type="catalytic activity">
    <reaction evidence="13 20">
        <text>UDP-N-acetyl-alpha-D-muramoyl-L-alanyl-D-glutamate + meso-2,6-diaminopimelate + ATP = UDP-N-acetyl-alpha-D-muramoyl-L-alanyl-gamma-D-glutamyl-meso-2,6-diaminopimelate + ADP + phosphate + H(+)</text>
        <dbReference type="Rhea" id="RHEA:23676"/>
        <dbReference type="ChEBI" id="CHEBI:15378"/>
        <dbReference type="ChEBI" id="CHEBI:30616"/>
        <dbReference type="ChEBI" id="CHEBI:43474"/>
        <dbReference type="ChEBI" id="CHEBI:57791"/>
        <dbReference type="ChEBI" id="CHEBI:83900"/>
        <dbReference type="ChEBI" id="CHEBI:83905"/>
        <dbReference type="ChEBI" id="CHEBI:456216"/>
        <dbReference type="EC" id="6.3.2.13"/>
    </reaction>
</comment>
<evidence type="ECO:0000256" key="1">
    <source>
        <dbReference type="ARBA" id="ARBA00004752"/>
    </source>
</evidence>
<keyword evidence="3 20" id="KW-0963">Cytoplasm</keyword>
<evidence type="ECO:0000256" key="18">
    <source>
        <dbReference type="ARBA" id="ARBA00076158"/>
    </source>
</evidence>
<evidence type="ECO:0000313" key="25">
    <source>
        <dbReference type="EMBL" id="THE14541.1"/>
    </source>
</evidence>
<evidence type="ECO:0000256" key="17">
    <source>
        <dbReference type="ARBA" id="ARBA00075482"/>
    </source>
</evidence>
<evidence type="ECO:0000256" key="15">
    <source>
        <dbReference type="ARBA" id="ARBA00066633"/>
    </source>
</evidence>
<evidence type="ECO:0000259" key="24">
    <source>
        <dbReference type="Pfam" id="PF08245"/>
    </source>
</evidence>
<comment type="PTM">
    <text evidence="20">Carboxylation is probably crucial for Mg(2+) binding and, consequently, for the gamma-phosphate positioning of ATP.</text>
</comment>
<evidence type="ECO:0000256" key="19">
    <source>
        <dbReference type="ARBA" id="ARBA00081560"/>
    </source>
</evidence>
<evidence type="ECO:0000256" key="3">
    <source>
        <dbReference type="ARBA" id="ARBA00022490"/>
    </source>
</evidence>
<evidence type="ECO:0000256" key="9">
    <source>
        <dbReference type="ARBA" id="ARBA00022960"/>
    </source>
</evidence>
<dbReference type="RefSeq" id="WP_136378407.1">
    <property type="nucleotide sequence ID" value="NZ_SLUB01000004.1"/>
</dbReference>
<dbReference type="SUPFAM" id="SSF63418">
    <property type="entry name" value="MurE/MurF N-terminal domain"/>
    <property type="match status" value="1"/>
</dbReference>
<dbReference type="GO" id="GO:0008765">
    <property type="term" value="F:UDP-N-acetylmuramoylalanyl-D-glutamate-2,6-diaminopimelate ligase activity"/>
    <property type="evidence" value="ECO:0007669"/>
    <property type="project" value="UniProtKB-UniRule"/>
</dbReference>
<feature type="binding site" evidence="20">
    <location>
        <position position="30"/>
    </location>
    <ligand>
        <name>UDP-N-acetyl-alpha-D-muramoyl-L-alanyl-D-glutamate</name>
        <dbReference type="ChEBI" id="CHEBI:83900"/>
    </ligand>
</feature>
<accession>A0A4S3PXD7</accession>
<evidence type="ECO:0000256" key="4">
    <source>
        <dbReference type="ARBA" id="ARBA00022598"/>
    </source>
</evidence>
<dbReference type="PANTHER" id="PTHR23135">
    <property type="entry name" value="MUR LIGASE FAMILY MEMBER"/>
    <property type="match status" value="1"/>
</dbReference>
<feature type="domain" description="Mur ligase central" evidence="24">
    <location>
        <begin position="106"/>
        <end position="311"/>
    </location>
</feature>
<dbReference type="GO" id="GO:0051301">
    <property type="term" value="P:cell division"/>
    <property type="evidence" value="ECO:0007669"/>
    <property type="project" value="UniProtKB-KW"/>
</dbReference>
<dbReference type="Pfam" id="PF02875">
    <property type="entry name" value="Mur_ligase_C"/>
    <property type="match status" value="1"/>
</dbReference>
<gene>
    <name evidence="20" type="primary">murE</name>
    <name evidence="25" type="ORF">E1I69_03665</name>
</gene>
<evidence type="ECO:0000256" key="16">
    <source>
        <dbReference type="ARBA" id="ARBA00072883"/>
    </source>
</evidence>
<dbReference type="EMBL" id="SLUB01000004">
    <property type="protein sequence ID" value="THE14541.1"/>
    <property type="molecule type" value="Genomic_DNA"/>
</dbReference>
<dbReference type="HAMAP" id="MF_00208">
    <property type="entry name" value="MurE"/>
    <property type="match status" value="1"/>
</dbReference>
<proteinExistence type="inferred from homology"/>
<comment type="caution">
    <text evidence="20">Lacks conserved residue(s) required for the propagation of feature annotation.</text>
</comment>
<evidence type="ECO:0000256" key="2">
    <source>
        <dbReference type="ARBA" id="ARBA00005898"/>
    </source>
</evidence>
<keyword evidence="5 20" id="KW-0132">Cell division</keyword>
<comment type="pathway">
    <text evidence="1 20 21">Cell wall biogenesis; peptidoglycan biosynthesis.</text>
</comment>
<feature type="binding site" evidence="20">
    <location>
        <position position="177"/>
    </location>
    <ligand>
        <name>UDP-N-acetyl-alpha-D-muramoyl-L-alanyl-D-glutamate</name>
        <dbReference type="ChEBI" id="CHEBI:83900"/>
    </ligand>
</feature>
<feature type="short sequence motif" description="Meso-diaminopimelate recognition motif" evidence="20">
    <location>
        <begin position="407"/>
        <end position="410"/>
    </location>
</feature>
<dbReference type="NCBIfam" id="NF001124">
    <property type="entry name" value="PRK00139.1-2"/>
    <property type="match status" value="1"/>
</dbReference>
<dbReference type="Gene3D" id="3.40.1190.10">
    <property type="entry name" value="Mur-like, catalytic domain"/>
    <property type="match status" value="1"/>
</dbReference>
<dbReference type="GO" id="GO:0005737">
    <property type="term" value="C:cytoplasm"/>
    <property type="evidence" value="ECO:0007669"/>
    <property type="project" value="UniProtKB-SubCell"/>
</dbReference>
<dbReference type="NCBIfam" id="TIGR01085">
    <property type="entry name" value="murE"/>
    <property type="match status" value="1"/>
</dbReference>
<dbReference type="InterPro" id="IPR013221">
    <property type="entry name" value="Mur_ligase_cen"/>
</dbReference>
<keyword evidence="12 20" id="KW-0961">Cell wall biogenesis/degradation</keyword>
<dbReference type="GO" id="GO:0005524">
    <property type="term" value="F:ATP binding"/>
    <property type="evidence" value="ECO:0007669"/>
    <property type="project" value="UniProtKB-UniRule"/>
</dbReference>